<dbReference type="Gene3D" id="3.80.10.10">
    <property type="entry name" value="Ribonuclease Inhibitor"/>
    <property type="match status" value="1"/>
</dbReference>
<sequence length="564" mass="61724">MSAMEVSPSDLQTVNAHTSFNAADASALGSPRDDDRTERSLSDDSFVSVTLPDDVVLESGTTVPPLEFQADVELLSLVPVIERLIHSSTLEGGEYRIMGDITESEWTSLKSYARRVRELKLGPDDGSTSPKIADMTFFRLALQQRPGKALFPSLKQLSILGATSSLFYLHLFLSPSLTSVEFTDITEISQPAIASFLMMLGSRAPSLHRLELSSLRLSPTIIASLQQCKSLRHFVLNDLKIAPELNLLDVLKSLPLLTVLTTNVHSENVSDARPGGFHDQTSYLNPTSHSLKTLHLSGPSPSINEIVQGAVTACDTVKDLQIIMMVKGPTRRVGSKSRQVMLEAQALNEAFDFLLTLPLGRWAQSLTSLAIGVEDTPTFPERLFEALEDLQLLKYLQLWGATIKDLDGSLRQLSGSSWRKNIESLHFPFAWCEKGSSAIAVDTLVHFAAICPKLESLHVLVDIQSSSDRRFILPDGQNANNISPSHLRKLSIGSSSFPSMDVANIAALAFTLSAHFPHLETIETDESYSGARWKDVDSLLRMSRASAKFALERLTVVIGDGLSA</sequence>
<protein>
    <submittedName>
        <fullName evidence="2">Uncharacterized protein</fullName>
    </submittedName>
</protein>
<dbReference type="AlphaFoldDB" id="A0A8S0XIC2"/>
<gene>
    <name evidence="2" type="ORF">AAE3_LOCUS5609</name>
</gene>
<dbReference type="InterPro" id="IPR032675">
    <property type="entry name" value="LRR_dom_sf"/>
</dbReference>
<evidence type="ECO:0000313" key="3">
    <source>
        <dbReference type="Proteomes" id="UP000467700"/>
    </source>
</evidence>
<reference evidence="2 3" key="1">
    <citation type="submission" date="2020-01" db="EMBL/GenBank/DDBJ databases">
        <authorList>
            <person name="Gupta K D."/>
        </authorList>
    </citation>
    <scope>NUCLEOTIDE SEQUENCE [LARGE SCALE GENOMIC DNA]</scope>
</reference>
<accession>A0A8S0XIC2</accession>
<name>A0A8S0XIC2_CYCAE</name>
<feature type="region of interest" description="Disordered" evidence="1">
    <location>
        <begin position="22"/>
        <end position="44"/>
    </location>
</feature>
<organism evidence="2 3">
    <name type="scientific">Cyclocybe aegerita</name>
    <name type="common">Black poplar mushroom</name>
    <name type="synonym">Agrocybe aegerita</name>
    <dbReference type="NCBI Taxonomy" id="1973307"/>
    <lineage>
        <taxon>Eukaryota</taxon>
        <taxon>Fungi</taxon>
        <taxon>Dikarya</taxon>
        <taxon>Basidiomycota</taxon>
        <taxon>Agaricomycotina</taxon>
        <taxon>Agaricomycetes</taxon>
        <taxon>Agaricomycetidae</taxon>
        <taxon>Agaricales</taxon>
        <taxon>Agaricineae</taxon>
        <taxon>Bolbitiaceae</taxon>
        <taxon>Cyclocybe</taxon>
    </lineage>
</organism>
<comment type="caution">
    <text evidence="2">The sequence shown here is derived from an EMBL/GenBank/DDBJ whole genome shotgun (WGS) entry which is preliminary data.</text>
</comment>
<evidence type="ECO:0000256" key="1">
    <source>
        <dbReference type="SAM" id="MobiDB-lite"/>
    </source>
</evidence>
<dbReference type="Proteomes" id="UP000467700">
    <property type="component" value="Unassembled WGS sequence"/>
</dbReference>
<dbReference type="OrthoDB" id="3006497at2759"/>
<evidence type="ECO:0000313" key="2">
    <source>
        <dbReference type="EMBL" id="CAA7263379.1"/>
    </source>
</evidence>
<dbReference type="SUPFAM" id="SSF52047">
    <property type="entry name" value="RNI-like"/>
    <property type="match status" value="1"/>
</dbReference>
<proteinExistence type="predicted"/>
<feature type="compositionally biased region" description="Basic and acidic residues" evidence="1">
    <location>
        <begin position="31"/>
        <end position="42"/>
    </location>
</feature>
<keyword evidence="3" id="KW-1185">Reference proteome</keyword>
<dbReference type="EMBL" id="CACVBS010000039">
    <property type="protein sequence ID" value="CAA7263379.1"/>
    <property type="molecule type" value="Genomic_DNA"/>
</dbReference>